<keyword evidence="10" id="KW-0238">DNA-binding</keyword>
<evidence type="ECO:0000256" key="11">
    <source>
        <dbReference type="ARBA" id="ARBA00023163"/>
    </source>
</evidence>
<dbReference type="InterPro" id="IPR011123">
    <property type="entry name" value="Y_Y_Y"/>
</dbReference>
<dbReference type="CDD" id="cd00082">
    <property type="entry name" value="HisKA"/>
    <property type="match status" value="1"/>
</dbReference>
<dbReference type="InterPro" id="IPR011110">
    <property type="entry name" value="Reg_prop"/>
</dbReference>
<dbReference type="SUPFAM" id="SSF46689">
    <property type="entry name" value="Homeodomain-like"/>
    <property type="match status" value="1"/>
</dbReference>
<keyword evidence="7" id="KW-0067">ATP-binding</keyword>
<evidence type="ECO:0000256" key="8">
    <source>
        <dbReference type="ARBA" id="ARBA00023012"/>
    </source>
</evidence>
<dbReference type="FunFam" id="1.10.287.130:FF:000034">
    <property type="entry name" value="Two-component system sensor histidine kinase/response regulator"/>
    <property type="match status" value="1"/>
</dbReference>
<gene>
    <name evidence="17" type="ORF">H7U19_09890</name>
</gene>
<comment type="caution">
    <text evidence="17">The sequence shown here is derived from an EMBL/GenBank/DDBJ whole genome shotgun (WGS) entry which is preliminary data.</text>
</comment>
<dbReference type="Gene3D" id="3.40.50.2300">
    <property type="match status" value="1"/>
</dbReference>
<accession>A0A923HC74</accession>
<keyword evidence="13" id="KW-1133">Transmembrane helix</keyword>
<dbReference type="PROSITE" id="PS01124">
    <property type="entry name" value="HTH_ARAC_FAMILY_2"/>
    <property type="match status" value="1"/>
</dbReference>
<sequence>MKRSIFYCFFLFQIGFLQSQVSDFNFKNFNLSDGLSSSTVNYIKQDKLGQIWLATNNGLNKFNGEEFVVYRNTPEDKSTISSNDVHNILEDKEGNLWIGTYNGLNKYEPQKDKFKRYFKTSDKNSLSGDRIFTSFEMKNGNIWFGTEDGISIYIKKQDSFIRFLKNRKKRTLFLDIYVDKKNTVWLATFNGIIQVDRSKEGKFKYQEYRLNNLKKRFFIYKILEVEPGVLALATKYHGFLLFDKKTKKFSCPEELNFFKNIEIKDLYKDEEKNLWLATTTGLFIVTPSKEIITVNSSVYEDIGSVKNHFKKIYKDNNGSIWIGTQDIGVMTWHKFNQNFKRFKNSRTFNNIANCIASDNEKNIYYGTEGGDLNKIDSNGIVTKVFDVQNQIKTTVYPIKTLYRDGNLLWIGAMKNGIKIYDLQSKKELKNYLSPKLRNFLKDVSVLDIKKGFGNNVWIATIGRGLIKYEIKQKKMRVFNSRQLKSSYFKVIYKDKKNLIVVGSDHLSFLEAKEKGSFKILNYPTIVDSSRLDIVSVHKDKAGMVWVGSRTRGLYKFTKDKKYESVIVSAKNRIFTVNAILESKKGLLWLSTDKGIVKYDPLKQESIIYNQQTIAQDNDFRVNAALKENNKFYFGAKQGVITFEPDNIVTLKNMPRVILSYLKIKNNETGALNKNESILKNISYSKEIVLPHNNASFSINYALPNYINTNNNQYAYRLKGLDDNWLYTKQTEAFYTLQNAGTYTFQVKAASYDGVWNNKITELDITIQPAPWLTWWAYTIYFILFSSLVFGISWIVQSKARLKDKLELELITKRNSDELNKAKLQFFTNISHEFRTPLTLILGPLQNILNDYSGPKSVYKKLKIMDGSANHLLRLINRLMDFRKLESNQLKLEAAEGNIVKFLQEIFLSFTEYAKNGSYDYNFNTSHDEILAFYDGYKLERVFYNLISNAFKYTKNGGSINVSISKTEEGVVIEVKDSGPGIPEEFLDKIFDRFFEVPNSNEMNKDFNKGTGIGLSIASGIVKLHKGEIKVNNIKPQGAVFTVKLKLGKVHLAESEILKSFKMSDDVSQYATQISISDIEMNANTPEDLMIEEKKYTILVAEDNTVLRSFIKEILKPKYNVIQAENGKVALQKAIEHCPDLIISDVMMPEMVGTELCSKIKTTLATSHIPVILLTSRSALVYKFEGLESGADDYISKPFNLKEFGLKIQNLLEFKERLKGKFSSNKNFENLDVSLTSLDQQLFDKALAVVKNNISNQDFNIAHFCEELGVSRSMLFTKIKAWTNSTPNDFIQDVRLNQAAKLLELNRLNIAEISYEVGFKRPKYFSQRFQKKFGLTPSEFSKKFTGTFK</sequence>
<dbReference type="Pfam" id="PF02518">
    <property type="entry name" value="HATPase_c"/>
    <property type="match status" value="1"/>
</dbReference>
<evidence type="ECO:0000259" key="16">
    <source>
        <dbReference type="PROSITE" id="PS50110"/>
    </source>
</evidence>
<keyword evidence="8" id="KW-0902">Two-component regulatory system</keyword>
<dbReference type="InterPro" id="IPR036890">
    <property type="entry name" value="HATPase_C_sf"/>
</dbReference>
<dbReference type="Pfam" id="PF12833">
    <property type="entry name" value="HTH_18"/>
    <property type="match status" value="1"/>
</dbReference>
<proteinExistence type="predicted"/>
<dbReference type="InterPro" id="IPR011047">
    <property type="entry name" value="Quinoprotein_ADH-like_sf"/>
</dbReference>
<dbReference type="SMART" id="SM00342">
    <property type="entry name" value="HTH_ARAC"/>
    <property type="match status" value="1"/>
</dbReference>
<dbReference type="SMART" id="SM00448">
    <property type="entry name" value="REC"/>
    <property type="match status" value="1"/>
</dbReference>
<dbReference type="Pfam" id="PF00512">
    <property type="entry name" value="HisKA"/>
    <property type="match status" value="1"/>
</dbReference>
<dbReference type="Gene3D" id="2.130.10.10">
    <property type="entry name" value="YVTN repeat-like/Quinoprotein amine dehydrogenase"/>
    <property type="match status" value="3"/>
</dbReference>
<evidence type="ECO:0000256" key="13">
    <source>
        <dbReference type="SAM" id="Phobius"/>
    </source>
</evidence>
<dbReference type="InterPro" id="IPR001789">
    <property type="entry name" value="Sig_transdc_resp-reg_receiver"/>
</dbReference>
<dbReference type="CDD" id="cd00075">
    <property type="entry name" value="HATPase"/>
    <property type="match status" value="1"/>
</dbReference>
<dbReference type="SUPFAM" id="SSF52172">
    <property type="entry name" value="CheY-like"/>
    <property type="match status" value="1"/>
</dbReference>
<dbReference type="Proteomes" id="UP000656244">
    <property type="component" value="Unassembled WGS sequence"/>
</dbReference>
<evidence type="ECO:0000256" key="12">
    <source>
        <dbReference type="PROSITE-ProRule" id="PRU00169"/>
    </source>
</evidence>
<evidence type="ECO:0000259" key="15">
    <source>
        <dbReference type="PROSITE" id="PS50109"/>
    </source>
</evidence>
<evidence type="ECO:0000256" key="1">
    <source>
        <dbReference type="ARBA" id="ARBA00000085"/>
    </source>
</evidence>
<evidence type="ECO:0000256" key="6">
    <source>
        <dbReference type="ARBA" id="ARBA00022777"/>
    </source>
</evidence>
<keyword evidence="9" id="KW-0805">Transcription regulation</keyword>
<feature type="domain" description="Histidine kinase" evidence="15">
    <location>
        <begin position="828"/>
        <end position="1048"/>
    </location>
</feature>
<evidence type="ECO:0000313" key="18">
    <source>
        <dbReference type="Proteomes" id="UP000656244"/>
    </source>
</evidence>
<dbReference type="Pfam" id="PF07494">
    <property type="entry name" value="Reg_prop"/>
    <property type="match status" value="1"/>
</dbReference>
<dbReference type="InterPro" id="IPR003661">
    <property type="entry name" value="HisK_dim/P_dom"/>
</dbReference>
<keyword evidence="3 12" id="KW-0597">Phosphoprotein</keyword>
<protein>
    <recommendedName>
        <fullName evidence="2">histidine kinase</fullName>
        <ecNumber evidence="2">2.7.13.3</ecNumber>
    </recommendedName>
</protein>
<dbReference type="InterPro" id="IPR003594">
    <property type="entry name" value="HATPase_dom"/>
</dbReference>
<dbReference type="EMBL" id="JACNMF010000003">
    <property type="protein sequence ID" value="MBC3758714.1"/>
    <property type="molecule type" value="Genomic_DNA"/>
</dbReference>
<dbReference type="InterPro" id="IPR005467">
    <property type="entry name" value="His_kinase_dom"/>
</dbReference>
<name>A0A923HC74_9FLAO</name>
<dbReference type="GO" id="GO:0000155">
    <property type="term" value="F:phosphorelay sensor kinase activity"/>
    <property type="evidence" value="ECO:0007669"/>
    <property type="project" value="InterPro"/>
</dbReference>
<evidence type="ECO:0000256" key="3">
    <source>
        <dbReference type="ARBA" id="ARBA00022553"/>
    </source>
</evidence>
<dbReference type="SUPFAM" id="SSF47384">
    <property type="entry name" value="Homodimeric domain of signal transducing histidine kinase"/>
    <property type="match status" value="1"/>
</dbReference>
<dbReference type="Pfam" id="PF00072">
    <property type="entry name" value="Response_reg"/>
    <property type="match status" value="1"/>
</dbReference>
<dbReference type="GO" id="GO:0005524">
    <property type="term" value="F:ATP binding"/>
    <property type="evidence" value="ECO:0007669"/>
    <property type="project" value="UniProtKB-KW"/>
</dbReference>
<dbReference type="PANTHER" id="PTHR43547:SF2">
    <property type="entry name" value="HYBRID SIGNAL TRANSDUCTION HISTIDINE KINASE C"/>
    <property type="match status" value="1"/>
</dbReference>
<dbReference type="InterPro" id="IPR009057">
    <property type="entry name" value="Homeodomain-like_sf"/>
</dbReference>
<keyword evidence="13" id="KW-0472">Membrane</keyword>
<feature type="transmembrane region" description="Helical" evidence="13">
    <location>
        <begin position="774"/>
        <end position="795"/>
    </location>
</feature>
<evidence type="ECO:0000259" key="14">
    <source>
        <dbReference type="PROSITE" id="PS01124"/>
    </source>
</evidence>
<dbReference type="PROSITE" id="PS50110">
    <property type="entry name" value="RESPONSE_REGULATORY"/>
    <property type="match status" value="1"/>
</dbReference>
<evidence type="ECO:0000256" key="9">
    <source>
        <dbReference type="ARBA" id="ARBA00023015"/>
    </source>
</evidence>
<dbReference type="SUPFAM" id="SSF50998">
    <property type="entry name" value="Quinoprotein alcohol dehydrogenase-like"/>
    <property type="match status" value="1"/>
</dbReference>
<keyword evidence="5" id="KW-0547">Nucleotide-binding</keyword>
<dbReference type="PROSITE" id="PS00041">
    <property type="entry name" value="HTH_ARAC_FAMILY_1"/>
    <property type="match status" value="1"/>
</dbReference>
<reference evidence="17" key="1">
    <citation type="submission" date="2020-08" db="EMBL/GenBank/DDBJ databases">
        <title>Hyunsoonleella sp. strain SJ7 genome sequencing and assembly.</title>
        <authorList>
            <person name="Kim I."/>
        </authorList>
    </citation>
    <scope>NUCLEOTIDE SEQUENCE</scope>
    <source>
        <strain evidence="17">SJ7</strain>
    </source>
</reference>
<feature type="domain" description="HTH araC/xylS-type" evidence="14">
    <location>
        <begin position="1243"/>
        <end position="1342"/>
    </location>
</feature>
<keyword evidence="6" id="KW-0418">Kinase</keyword>
<evidence type="ECO:0000313" key="17">
    <source>
        <dbReference type="EMBL" id="MBC3758714.1"/>
    </source>
</evidence>
<keyword evidence="4" id="KW-0808">Transferase</keyword>
<organism evidence="17 18">
    <name type="scientific">Hyunsoonleella aquatilis</name>
    <dbReference type="NCBI Taxonomy" id="2762758"/>
    <lineage>
        <taxon>Bacteria</taxon>
        <taxon>Pseudomonadati</taxon>
        <taxon>Bacteroidota</taxon>
        <taxon>Flavobacteriia</taxon>
        <taxon>Flavobacteriales</taxon>
        <taxon>Flavobacteriaceae</taxon>
    </lineage>
</organism>
<dbReference type="SUPFAM" id="SSF55874">
    <property type="entry name" value="ATPase domain of HSP90 chaperone/DNA topoisomerase II/histidine kinase"/>
    <property type="match status" value="1"/>
</dbReference>
<dbReference type="SMART" id="SM00388">
    <property type="entry name" value="HisKA"/>
    <property type="match status" value="1"/>
</dbReference>
<dbReference type="EC" id="2.7.13.3" evidence="2"/>
<dbReference type="SMART" id="SM00387">
    <property type="entry name" value="HATPase_c"/>
    <property type="match status" value="1"/>
</dbReference>
<dbReference type="InterPro" id="IPR011006">
    <property type="entry name" value="CheY-like_superfamily"/>
</dbReference>
<dbReference type="InterPro" id="IPR013783">
    <property type="entry name" value="Ig-like_fold"/>
</dbReference>
<keyword evidence="18" id="KW-1185">Reference proteome</keyword>
<comment type="catalytic activity">
    <reaction evidence="1">
        <text>ATP + protein L-histidine = ADP + protein N-phospho-L-histidine.</text>
        <dbReference type="EC" id="2.7.13.3"/>
    </reaction>
</comment>
<dbReference type="InterPro" id="IPR018062">
    <property type="entry name" value="HTH_AraC-typ_CS"/>
</dbReference>
<evidence type="ECO:0000256" key="4">
    <source>
        <dbReference type="ARBA" id="ARBA00022679"/>
    </source>
</evidence>
<dbReference type="Gene3D" id="2.60.40.10">
    <property type="entry name" value="Immunoglobulins"/>
    <property type="match status" value="1"/>
</dbReference>
<dbReference type="GO" id="GO:0003700">
    <property type="term" value="F:DNA-binding transcription factor activity"/>
    <property type="evidence" value="ECO:0007669"/>
    <property type="project" value="InterPro"/>
</dbReference>
<evidence type="ECO:0000256" key="2">
    <source>
        <dbReference type="ARBA" id="ARBA00012438"/>
    </source>
</evidence>
<dbReference type="Gene3D" id="1.10.287.130">
    <property type="match status" value="1"/>
</dbReference>
<dbReference type="Gene3D" id="3.30.565.10">
    <property type="entry name" value="Histidine kinase-like ATPase, C-terminal domain"/>
    <property type="match status" value="1"/>
</dbReference>
<keyword evidence="13" id="KW-0812">Transmembrane</keyword>
<dbReference type="FunFam" id="3.30.565.10:FF:000037">
    <property type="entry name" value="Hybrid sensor histidine kinase/response regulator"/>
    <property type="match status" value="1"/>
</dbReference>
<dbReference type="PRINTS" id="PR00344">
    <property type="entry name" value="BCTRLSENSOR"/>
</dbReference>
<evidence type="ECO:0000256" key="5">
    <source>
        <dbReference type="ARBA" id="ARBA00022741"/>
    </source>
</evidence>
<dbReference type="InterPro" id="IPR036097">
    <property type="entry name" value="HisK_dim/P_sf"/>
</dbReference>
<evidence type="ECO:0000256" key="10">
    <source>
        <dbReference type="ARBA" id="ARBA00023125"/>
    </source>
</evidence>
<dbReference type="InterPro" id="IPR004358">
    <property type="entry name" value="Sig_transdc_His_kin-like_C"/>
</dbReference>
<dbReference type="PANTHER" id="PTHR43547">
    <property type="entry name" value="TWO-COMPONENT HISTIDINE KINASE"/>
    <property type="match status" value="1"/>
</dbReference>
<dbReference type="PROSITE" id="PS50109">
    <property type="entry name" value="HIS_KIN"/>
    <property type="match status" value="1"/>
</dbReference>
<evidence type="ECO:0000256" key="7">
    <source>
        <dbReference type="ARBA" id="ARBA00022840"/>
    </source>
</evidence>
<dbReference type="Pfam" id="PF07495">
    <property type="entry name" value="Y_Y_Y"/>
    <property type="match status" value="1"/>
</dbReference>
<feature type="domain" description="Response regulatory" evidence="16">
    <location>
        <begin position="1096"/>
        <end position="1211"/>
    </location>
</feature>
<dbReference type="InterPro" id="IPR015943">
    <property type="entry name" value="WD40/YVTN_repeat-like_dom_sf"/>
</dbReference>
<dbReference type="GO" id="GO:0043565">
    <property type="term" value="F:sequence-specific DNA binding"/>
    <property type="evidence" value="ECO:0007669"/>
    <property type="project" value="InterPro"/>
</dbReference>
<dbReference type="RefSeq" id="WP_186561880.1">
    <property type="nucleotide sequence ID" value="NZ_JACNMF010000003.1"/>
</dbReference>
<feature type="modified residue" description="4-aspartylphosphate" evidence="12">
    <location>
        <position position="1144"/>
    </location>
</feature>
<dbReference type="Gene3D" id="1.10.10.60">
    <property type="entry name" value="Homeodomain-like"/>
    <property type="match status" value="1"/>
</dbReference>
<keyword evidence="11" id="KW-0804">Transcription</keyword>
<dbReference type="InterPro" id="IPR018060">
    <property type="entry name" value="HTH_AraC"/>
</dbReference>